<accession>A0A1I7RXJ2</accession>
<dbReference type="Proteomes" id="UP000582659">
    <property type="component" value="Unassembled WGS sequence"/>
</dbReference>
<organism evidence="4 6">
    <name type="scientific">Bursaphelenchus xylophilus</name>
    <name type="common">Pinewood nematode worm</name>
    <name type="synonym">Aphelenchoides xylophilus</name>
    <dbReference type="NCBI Taxonomy" id="6326"/>
    <lineage>
        <taxon>Eukaryota</taxon>
        <taxon>Metazoa</taxon>
        <taxon>Ecdysozoa</taxon>
        <taxon>Nematoda</taxon>
        <taxon>Chromadorea</taxon>
        <taxon>Rhabditida</taxon>
        <taxon>Tylenchina</taxon>
        <taxon>Tylenchomorpha</taxon>
        <taxon>Aphelenchoidea</taxon>
        <taxon>Aphelenchoididae</taxon>
        <taxon>Bursaphelenchus</taxon>
    </lineage>
</organism>
<dbReference type="EMBL" id="CAJFDI010000005">
    <property type="protein sequence ID" value="CAD5233050.1"/>
    <property type="molecule type" value="Genomic_DNA"/>
</dbReference>
<reference evidence="3" key="2">
    <citation type="submission" date="2020-08" db="EMBL/GenBank/DDBJ databases">
        <authorList>
            <person name="Kikuchi T."/>
        </authorList>
    </citation>
    <scope>NUCLEOTIDE SEQUENCE</scope>
    <source>
        <strain evidence="2">Ka4C1</strain>
    </source>
</reference>
<dbReference type="Proteomes" id="UP000095284">
    <property type="component" value="Unplaced"/>
</dbReference>
<gene>
    <name evidence="2" type="ORF">BXYJ_LOCUS13141</name>
</gene>
<dbReference type="EMBL" id="CAJFCV020000005">
    <property type="protein sequence ID" value="CAG9126477.1"/>
    <property type="molecule type" value="Genomic_DNA"/>
</dbReference>
<evidence type="ECO:0000313" key="6">
    <source>
        <dbReference type="WBParaSite" id="BXY_0545900.1"/>
    </source>
</evidence>
<protein>
    <submittedName>
        <fullName evidence="2">(pine wood nematode) hypothetical protein</fullName>
    </submittedName>
</protein>
<dbReference type="Proteomes" id="UP000659654">
    <property type="component" value="Unassembled WGS sequence"/>
</dbReference>
<evidence type="ECO:0000313" key="2">
    <source>
        <dbReference type="EMBL" id="CAD5233050.1"/>
    </source>
</evidence>
<proteinExistence type="predicted"/>
<name>A0A1I7RXJ2_BURXY</name>
<keyword evidence="5" id="KW-1185">Reference proteome</keyword>
<dbReference type="WBParaSite" id="BXY_0545900.1">
    <property type="protein sequence ID" value="BXY_0545900.1"/>
    <property type="gene ID" value="BXY_0545900"/>
</dbReference>
<evidence type="ECO:0000256" key="1">
    <source>
        <dbReference type="SAM" id="MobiDB-lite"/>
    </source>
</evidence>
<evidence type="ECO:0000313" key="3">
    <source>
        <dbReference type="EMBL" id="CAG9126477.1"/>
    </source>
</evidence>
<feature type="region of interest" description="Disordered" evidence="1">
    <location>
        <begin position="17"/>
        <end position="48"/>
    </location>
</feature>
<sequence length="105" mass="11827">MLEKLLDVYHEAHRRLGKHAKDGETKSHGIMTPRTSVAFPNLPPRESEVHSTRIRGLIHSMASWNYPAMKCRKTRFANQSPPKACFHMGQAAGRVFGGRNLGTME</sequence>
<evidence type="ECO:0000313" key="4">
    <source>
        <dbReference type="Proteomes" id="UP000095284"/>
    </source>
</evidence>
<dbReference type="AlphaFoldDB" id="A0A1I7RXJ2"/>
<evidence type="ECO:0000313" key="5">
    <source>
        <dbReference type="Proteomes" id="UP000659654"/>
    </source>
</evidence>
<reference evidence="6" key="1">
    <citation type="submission" date="2016-11" db="UniProtKB">
        <authorList>
            <consortium name="WormBaseParasite"/>
        </authorList>
    </citation>
    <scope>IDENTIFICATION</scope>
</reference>